<feature type="domain" description="Reverse transcriptase" evidence="2">
    <location>
        <begin position="1"/>
        <end position="105"/>
    </location>
</feature>
<evidence type="ECO:0000259" key="1">
    <source>
        <dbReference type="PROSITE" id="PS50164"/>
    </source>
</evidence>
<comment type="caution">
    <text evidence="3">The sequence shown here is derived from an EMBL/GenBank/DDBJ whole genome shotgun (WGS) entry which is preliminary data.</text>
</comment>
<dbReference type="PANTHER" id="PTHR21301:SF10">
    <property type="entry name" value="REVERSE TRANSCRIPTASE DOMAIN-CONTAINING PROTEIN"/>
    <property type="match status" value="1"/>
</dbReference>
<dbReference type="InterPro" id="IPR000305">
    <property type="entry name" value="GIY-YIG_endonuc"/>
</dbReference>
<dbReference type="PROSITE" id="PS50164">
    <property type="entry name" value="GIY_YIG"/>
    <property type="match status" value="1"/>
</dbReference>
<evidence type="ECO:0000259" key="2">
    <source>
        <dbReference type="PROSITE" id="PS50878"/>
    </source>
</evidence>
<proteinExistence type="predicted"/>
<dbReference type="InterPro" id="IPR000477">
    <property type="entry name" value="RT_dom"/>
</dbReference>
<keyword evidence="4" id="KW-1185">Reference proteome</keyword>
<gene>
    <name evidence="3" type="ORF">HOLleu_44904</name>
</gene>
<feature type="domain" description="GIY-YIG" evidence="1">
    <location>
        <begin position="203"/>
        <end position="243"/>
    </location>
</feature>
<dbReference type="PANTHER" id="PTHR21301">
    <property type="entry name" value="REVERSE TRANSCRIPTASE"/>
    <property type="match status" value="1"/>
</dbReference>
<dbReference type="PROSITE" id="PS50878">
    <property type="entry name" value="RT_POL"/>
    <property type="match status" value="1"/>
</dbReference>
<dbReference type="EMBL" id="JAIZAY010001430">
    <property type="protein sequence ID" value="KAJ8017586.1"/>
    <property type="molecule type" value="Genomic_DNA"/>
</dbReference>
<evidence type="ECO:0000313" key="4">
    <source>
        <dbReference type="Proteomes" id="UP001152320"/>
    </source>
</evidence>
<evidence type="ECO:0000313" key="3">
    <source>
        <dbReference type="EMBL" id="KAJ8017586.1"/>
    </source>
</evidence>
<reference evidence="3" key="1">
    <citation type="submission" date="2021-10" db="EMBL/GenBank/DDBJ databases">
        <title>Tropical sea cucumber genome reveals ecological adaptation and Cuvierian tubules defense mechanism.</title>
        <authorList>
            <person name="Chen T."/>
        </authorList>
    </citation>
    <scope>NUCLEOTIDE SEQUENCE</scope>
    <source>
        <strain evidence="3">Nanhai2018</strain>
        <tissue evidence="3">Muscle</tissue>
    </source>
</reference>
<dbReference type="AlphaFoldDB" id="A0A9Q1B8I5"/>
<dbReference type="Proteomes" id="UP001152320">
    <property type="component" value="Unassembled WGS sequence"/>
</dbReference>
<name>A0A9Q1B8I5_HOLLE</name>
<accession>A0A9Q1B8I5</accession>
<organism evidence="3 4">
    <name type="scientific">Holothuria leucospilota</name>
    <name type="common">Black long sea cucumber</name>
    <name type="synonym">Mertensiothuria leucospilota</name>
    <dbReference type="NCBI Taxonomy" id="206669"/>
    <lineage>
        <taxon>Eukaryota</taxon>
        <taxon>Metazoa</taxon>
        <taxon>Echinodermata</taxon>
        <taxon>Eleutherozoa</taxon>
        <taxon>Echinozoa</taxon>
        <taxon>Holothuroidea</taxon>
        <taxon>Aspidochirotacea</taxon>
        <taxon>Aspidochirotida</taxon>
        <taxon>Holothuriidae</taxon>
        <taxon>Holothuria</taxon>
    </lineage>
</organism>
<dbReference type="OrthoDB" id="10018421at2759"/>
<sequence length="243" mass="27910">MGTKMAPSFANLFMGNLEKEFLSRQILKPQIWLRFIDDIFMIWPHGEDSLKIFVENINSFHSTIKFTADSSRVSVHFLDTTVTIENGSLKTDLFNKPTDKHNYLLPSSCHPPHCTKNIPYSQALRIKRLPQLLLFPAPQIYGTFLVRAKFQDKTSVEANNENFGCSPCPSNCKTCALIDSTKYFQSYQTARTFQIRQSINCLSKNVIYLIYCNLCGTQYVGESKNSLRMRMTQHRSAIKTKKN</sequence>
<evidence type="ECO:0008006" key="5">
    <source>
        <dbReference type="Google" id="ProtNLM"/>
    </source>
</evidence>
<protein>
    <recommendedName>
        <fullName evidence="5">GIY-YIG domain-containing protein</fullName>
    </recommendedName>
</protein>